<dbReference type="PANTHER" id="PTHR33840:SF1">
    <property type="entry name" value="TLE1 PHOSPHOLIPASE DOMAIN-CONTAINING PROTEIN"/>
    <property type="match status" value="1"/>
</dbReference>
<protein>
    <recommendedName>
        <fullName evidence="1">T6SS Phospholipase effector Tle1-like catalytic domain-containing protein</fullName>
    </recommendedName>
</protein>
<proteinExistence type="predicted"/>
<dbReference type="InterPro" id="IPR018712">
    <property type="entry name" value="Tle1-like_cat"/>
</dbReference>
<evidence type="ECO:0000259" key="1">
    <source>
        <dbReference type="Pfam" id="PF09994"/>
    </source>
</evidence>
<gene>
    <name evidence="2" type="ORF">B9Z44_06920</name>
</gene>
<feature type="domain" description="T6SS Phospholipase effector Tle1-like catalytic" evidence="1">
    <location>
        <begin position="239"/>
        <end position="358"/>
    </location>
</feature>
<comment type="caution">
    <text evidence="2">The sequence shown here is derived from an EMBL/GenBank/DDBJ whole genome shotgun (WGS) entry which is preliminary data.</text>
</comment>
<name>A0A315ERE0_9BURK</name>
<keyword evidence="3" id="KW-1185">Reference proteome</keyword>
<reference evidence="2 3" key="1">
    <citation type="submission" date="2017-04" db="EMBL/GenBank/DDBJ databases">
        <title>Unexpected and diverse lifestyles within the genus Limnohabitans.</title>
        <authorList>
            <person name="Kasalicky V."/>
            <person name="Mehrshad M."/>
            <person name="Andrei S.-A."/>
            <person name="Salcher M."/>
            <person name="Kratochvilova H."/>
            <person name="Simek K."/>
            <person name="Ghai R."/>
        </authorList>
    </citation>
    <scope>NUCLEOTIDE SEQUENCE [LARGE SCALE GENOMIC DNA]</scope>
    <source>
        <strain evidence="2 3">MWH-C5</strain>
    </source>
</reference>
<evidence type="ECO:0000313" key="3">
    <source>
        <dbReference type="Proteomes" id="UP000251341"/>
    </source>
</evidence>
<dbReference type="PANTHER" id="PTHR33840">
    <property type="match status" value="1"/>
</dbReference>
<accession>A0A315ERE0</accession>
<dbReference type="Pfam" id="PF09994">
    <property type="entry name" value="T6SS_Tle1-like_cat"/>
    <property type="match status" value="1"/>
</dbReference>
<dbReference type="RefSeq" id="WP_108402033.1">
    <property type="nucleotide sequence ID" value="NZ_NESP01000001.1"/>
</dbReference>
<evidence type="ECO:0000313" key="2">
    <source>
        <dbReference type="EMBL" id="PUE59325.1"/>
    </source>
</evidence>
<dbReference type="EMBL" id="NESP01000001">
    <property type="protein sequence ID" value="PUE59325.1"/>
    <property type="molecule type" value="Genomic_DNA"/>
</dbReference>
<dbReference type="AlphaFoldDB" id="A0A315ERE0"/>
<dbReference type="Proteomes" id="UP000251341">
    <property type="component" value="Unassembled WGS sequence"/>
</dbReference>
<sequence length="577" mass="64079">MKVCTALDKPNITKPAEHPRAMGHKCEFILNIGLFFDGTGNNWYEDAAGQGHSNVARLWQAYKDNPMEGFFAHYAPGVGTPFKDIGEEGRSVFGAGFGWGGEPRIVWGLLQVLNSMHMFLKSNQELFNDKQIKALCSNTTVPSSFADSSAASLTEAQTILDGLGLRTGLVDNWSTRHAFMSECAGKLTMLHNDPKTSIQLTGINLDVFGFSRGAAQARVFCNWLQQGLLVNGKMFGVPAHIRMLGIFDTVASVGTGSSGHGDWSSSKNLRIPADSVVKNCVHFVALHELRKSFPLESVRVNGALPSHCNEHVYPGTHSDVGGGYQPGEQGKALAVKQETTLIKADHLKLSQLTLNDMLAAALKTVPRYTEDSPWLEFENEKSRDYDTARDLDLPRQFLLPQYTKQAVADYFSAVGVGPSLPLVPLIQSHSLAYLAWRYRVTVRRGFDALDSVKRAHEFDSARVSFYKKGQALLEEQIRLMRSWSPEKTMGYHAKAGEIYEAIQSIRSTDAKEHFFDDWVHDSFAGFLQSLGRAHIVVENECYLRHRGIYMGEDDRVATLHFDPDELNNASEPKAKYA</sequence>
<organism evidence="2 3">
    <name type="scientific">Limnohabitans curvus</name>
    <dbReference type="NCBI Taxonomy" id="323423"/>
    <lineage>
        <taxon>Bacteria</taxon>
        <taxon>Pseudomonadati</taxon>
        <taxon>Pseudomonadota</taxon>
        <taxon>Betaproteobacteria</taxon>
        <taxon>Burkholderiales</taxon>
        <taxon>Comamonadaceae</taxon>
        <taxon>Limnohabitans</taxon>
    </lineage>
</organism>